<dbReference type="InParanoid" id="A0A2V0NVX8"/>
<proteinExistence type="predicted"/>
<dbReference type="AlphaFoldDB" id="A0A2V0NVX8"/>
<dbReference type="EMBL" id="BDRX01000027">
    <property type="protein sequence ID" value="GBF91794.1"/>
    <property type="molecule type" value="Genomic_DNA"/>
</dbReference>
<dbReference type="PANTHER" id="PTHR34559:SF1">
    <property type="entry name" value="OS06G0175900 PROTEIN"/>
    <property type="match status" value="1"/>
</dbReference>
<dbReference type="Proteomes" id="UP000247498">
    <property type="component" value="Unassembled WGS sequence"/>
</dbReference>
<comment type="caution">
    <text evidence="1">The sequence shown here is derived from an EMBL/GenBank/DDBJ whole genome shotgun (WGS) entry which is preliminary data.</text>
</comment>
<dbReference type="GO" id="GO:0098803">
    <property type="term" value="C:respiratory chain complex"/>
    <property type="evidence" value="ECO:0007669"/>
    <property type="project" value="InterPro"/>
</dbReference>
<accession>A0A2V0NVX8</accession>
<dbReference type="PANTHER" id="PTHR34559">
    <property type="entry name" value="CYTOCHROME B-C1 COMPLEX SUBUNIT 8"/>
    <property type="match status" value="1"/>
</dbReference>
<keyword evidence="2" id="KW-1185">Reference proteome</keyword>
<name>A0A2V0NVX8_9CHLO</name>
<dbReference type="Pfam" id="PF10890">
    <property type="entry name" value="Cyt_b-c1_8"/>
    <property type="match status" value="1"/>
</dbReference>
<evidence type="ECO:0000313" key="1">
    <source>
        <dbReference type="EMBL" id="GBF91794.1"/>
    </source>
</evidence>
<protein>
    <recommendedName>
        <fullName evidence="3">Cytochrome b-c1 complex subunit 8</fullName>
    </recommendedName>
</protein>
<evidence type="ECO:0008006" key="3">
    <source>
        <dbReference type="Google" id="ProtNLM"/>
    </source>
</evidence>
<sequence>MAPRLPVPLREIVYTLSPYQQEVMKQGIEKLPGKAVKFVKRNGKGYAIMTSVLFLPIWYADWYKEQEKMEHRY</sequence>
<dbReference type="FunCoup" id="A0A2V0NVX8">
    <property type="interactions" value="322"/>
</dbReference>
<dbReference type="OrthoDB" id="1841852at2759"/>
<dbReference type="STRING" id="307507.A0A2V0NVX8"/>
<evidence type="ECO:0000313" key="2">
    <source>
        <dbReference type="Proteomes" id="UP000247498"/>
    </source>
</evidence>
<reference evidence="1 2" key="1">
    <citation type="journal article" date="2018" name="Sci. Rep.">
        <title>Raphidocelis subcapitata (=Pseudokirchneriella subcapitata) provides an insight into genome evolution and environmental adaptations in the Sphaeropleales.</title>
        <authorList>
            <person name="Suzuki S."/>
            <person name="Yamaguchi H."/>
            <person name="Nakajima N."/>
            <person name="Kawachi M."/>
        </authorList>
    </citation>
    <scope>NUCLEOTIDE SEQUENCE [LARGE SCALE GENOMIC DNA]</scope>
    <source>
        <strain evidence="1 2">NIES-35</strain>
    </source>
</reference>
<gene>
    <name evidence="1" type="ORF">Rsub_04899</name>
</gene>
<organism evidence="1 2">
    <name type="scientific">Raphidocelis subcapitata</name>
    <dbReference type="NCBI Taxonomy" id="307507"/>
    <lineage>
        <taxon>Eukaryota</taxon>
        <taxon>Viridiplantae</taxon>
        <taxon>Chlorophyta</taxon>
        <taxon>core chlorophytes</taxon>
        <taxon>Chlorophyceae</taxon>
        <taxon>CS clade</taxon>
        <taxon>Sphaeropleales</taxon>
        <taxon>Selenastraceae</taxon>
        <taxon>Raphidocelis</taxon>
    </lineage>
</organism>
<dbReference type="InterPro" id="IPR020101">
    <property type="entry name" value="Cyt_b-c1_8-plants"/>
</dbReference>